<dbReference type="SUPFAM" id="SSF51161">
    <property type="entry name" value="Trimeric LpxA-like enzymes"/>
    <property type="match status" value="1"/>
</dbReference>
<dbReference type="InterPro" id="IPR029044">
    <property type="entry name" value="Nucleotide-diphossugar_trans"/>
</dbReference>
<sequence>MIKDYMGIISLNEEDDHIKSLTGSRPLAAVPIGGRYRLIDFVLSNMVNAGLTNIGIFTQGNSRSLLHHLEAGKPWDLNRRINGLFLFNFNFTYSKTNDIYLLKDNIDYLYRSKQNNVIFSSSNMICNIDYTKAIKFHEEQGSDITIIYKNVNNAENSFIQCNTLNLDSNNRVISIGKNTGIKPICSISMDMLIMSKTALINLLNECISTGYYKSLRDCVYSCCSSLNIKGYEFKGYLECVNFTNSYYKVNMDILNPKINKELFFGTGAIYTKVTDAPPTKYEVGSAVSNSLIANGCIIEGSIRNSVISRRVVIHKGASLDGCIILPNCEIKENAKLSGVIIDKNVVIEKGKELKGDAQFPVVIEKSPYSYSLLKHA</sequence>
<organism evidence="5 6">
    <name type="scientific">Clostridium bovifaecis</name>
    <dbReference type="NCBI Taxonomy" id="2184719"/>
    <lineage>
        <taxon>Bacteria</taxon>
        <taxon>Bacillati</taxon>
        <taxon>Bacillota</taxon>
        <taxon>Clostridia</taxon>
        <taxon>Eubacteriales</taxon>
        <taxon>Clostridiaceae</taxon>
        <taxon>Clostridium</taxon>
    </lineage>
</organism>
<dbReference type="InterPro" id="IPR056818">
    <property type="entry name" value="GlmU/GlgC-like_hexapep"/>
</dbReference>
<feature type="domain" description="Glucose-1-phosphate adenylyltransferase/Bifunctional protein GlmU-like C-terminal hexapeptide" evidence="4">
    <location>
        <begin position="285"/>
        <end position="353"/>
    </location>
</feature>
<dbReference type="PANTHER" id="PTHR43523">
    <property type="entry name" value="GLUCOSE-1-PHOSPHATE ADENYLYLTRANSFERASE-RELATED"/>
    <property type="match status" value="1"/>
</dbReference>
<dbReference type="InterPro" id="IPR011004">
    <property type="entry name" value="Trimer_LpxA-like_sf"/>
</dbReference>
<dbReference type="NCBIfam" id="TIGR02092">
    <property type="entry name" value="glgD"/>
    <property type="match status" value="1"/>
</dbReference>
<protein>
    <submittedName>
        <fullName evidence="5">Glucose-1-phosphate adenylyltransferase subunit GlgD</fullName>
        <ecNumber evidence="5">2.7.7.27</ecNumber>
    </submittedName>
</protein>
<dbReference type="EC" id="2.7.7.27" evidence="5"/>
<proteinExistence type="inferred from homology"/>
<evidence type="ECO:0000259" key="3">
    <source>
        <dbReference type="Pfam" id="PF00483"/>
    </source>
</evidence>
<dbReference type="Gene3D" id="3.90.550.10">
    <property type="entry name" value="Spore Coat Polysaccharide Biosynthesis Protein SpsA, Chain A"/>
    <property type="match status" value="1"/>
</dbReference>
<evidence type="ECO:0000259" key="4">
    <source>
        <dbReference type="Pfam" id="PF24894"/>
    </source>
</evidence>
<dbReference type="AlphaFoldDB" id="A0A6I6EUP8"/>
<dbReference type="GO" id="GO:0005978">
    <property type="term" value="P:glycogen biosynthetic process"/>
    <property type="evidence" value="ECO:0007669"/>
    <property type="project" value="UniProtKB-KW"/>
</dbReference>
<dbReference type="CDD" id="cd02508">
    <property type="entry name" value="ADP_Glucose_PP"/>
    <property type="match status" value="1"/>
</dbReference>
<dbReference type="Pfam" id="PF24894">
    <property type="entry name" value="Hexapep_GlmU"/>
    <property type="match status" value="1"/>
</dbReference>
<gene>
    <name evidence="5" type="primary">glgD</name>
    <name evidence="5" type="ORF">GOM49_00875</name>
</gene>
<dbReference type="InterPro" id="IPR011831">
    <property type="entry name" value="ADP-Glc_PPase"/>
</dbReference>
<evidence type="ECO:0000256" key="2">
    <source>
        <dbReference type="ARBA" id="ARBA00023056"/>
    </source>
</evidence>
<dbReference type="SUPFAM" id="SSF53448">
    <property type="entry name" value="Nucleotide-diphospho-sugar transferases"/>
    <property type="match status" value="1"/>
</dbReference>
<dbReference type="CDD" id="cd04651">
    <property type="entry name" value="LbH_G1P_AT_C"/>
    <property type="match status" value="1"/>
</dbReference>
<keyword evidence="5" id="KW-0808">Transferase</keyword>
<dbReference type="GO" id="GO:0008878">
    <property type="term" value="F:glucose-1-phosphate adenylyltransferase activity"/>
    <property type="evidence" value="ECO:0007669"/>
    <property type="project" value="UniProtKB-EC"/>
</dbReference>
<feature type="domain" description="Nucleotidyl transferase" evidence="3">
    <location>
        <begin position="20"/>
        <end position="154"/>
    </location>
</feature>
<evidence type="ECO:0000313" key="6">
    <source>
        <dbReference type="Proteomes" id="UP000422764"/>
    </source>
</evidence>
<keyword evidence="2" id="KW-0320">Glycogen biosynthesis</keyword>
<dbReference type="EMBL" id="CP046522">
    <property type="protein sequence ID" value="QGU93871.1"/>
    <property type="molecule type" value="Genomic_DNA"/>
</dbReference>
<dbReference type="PANTHER" id="PTHR43523:SF6">
    <property type="entry name" value="GLYCOGEN BIOSYNTHESIS PROTEIN GLGD"/>
    <property type="match status" value="1"/>
</dbReference>
<dbReference type="InterPro" id="IPR011832">
    <property type="entry name" value="GlgDAde_trans"/>
</dbReference>
<comment type="similarity">
    <text evidence="1">Belongs to the bacterial/plant glucose-1-phosphate adenylyltransferase family.</text>
</comment>
<keyword evidence="5" id="KW-0548">Nucleotidyltransferase</keyword>
<dbReference type="Proteomes" id="UP000422764">
    <property type="component" value="Chromosome"/>
</dbReference>
<name>A0A6I6EUP8_9CLOT</name>
<accession>A0A6I6EUP8</accession>
<reference evidence="5 6" key="1">
    <citation type="submission" date="2019-12" db="EMBL/GenBank/DDBJ databases">
        <title>Genome sequenceing of Clostridium bovifaecis.</title>
        <authorList>
            <person name="Yao Y."/>
        </authorList>
    </citation>
    <scope>NUCLEOTIDE SEQUENCE [LARGE SCALE GENOMIC DNA]</scope>
    <source>
        <strain evidence="5 6">BXX</strain>
    </source>
</reference>
<dbReference type="Gene3D" id="2.160.10.10">
    <property type="entry name" value="Hexapeptide repeat proteins"/>
    <property type="match status" value="1"/>
</dbReference>
<evidence type="ECO:0000256" key="1">
    <source>
        <dbReference type="ARBA" id="ARBA00010443"/>
    </source>
</evidence>
<evidence type="ECO:0000313" key="5">
    <source>
        <dbReference type="EMBL" id="QGU93871.1"/>
    </source>
</evidence>
<dbReference type="Pfam" id="PF00483">
    <property type="entry name" value="NTP_transferase"/>
    <property type="match status" value="1"/>
</dbReference>
<dbReference type="InterPro" id="IPR005835">
    <property type="entry name" value="NTP_transferase_dom"/>
</dbReference>
<keyword evidence="6" id="KW-1185">Reference proteome</keyword>